<accession>A0ABD0LCK1</accession>
<dbReference type="EMBL" id="JACVVK020000065">
    <property type="protein sequence ID" value="KAK7496707.1"/>
    <property type="molecule type" value="Genomic_DNA"/>
</dbReference>
<evidence type="ECO:0000313" key="1">
    <source>
        <dbReference type="EMBL" id="KAK7496707.1"/>
    </source>
</evidence>
<feature type="non-terminal residue" evidence="1">
    <location>
        <position position="1"/>
    </location>
</feature>
<reference evidence="1 2" key="1">
    <citation type="journal article" date="2023" name="Sci. Data">
        <title>Genome assembly of the Korean intertidal mud-creeper Batillaria attramentaria.</title>
        <authorList>
            <person name="Patra A.K."/>
            <person name="Ho P.T."/>
            <person name="Jun S."/>
            <person name="Lee S.J."/>
            <person name="Kim Y."/>
            <person name="Won Y.J."/>
        </authorList>
    </citation>
    <scope>NUCLEOTIDE SEQUENCE [LARGE SCALE GENOMIC DNA]</scope>
    <source>
        <strain evidence="1">Wonlab-2016</strain>
    </source>
</reference>
<name>A0ABD0LCK1_9CAEN</name>
<comment type="caution">
    <text evidence="1">The sequence shown here is derived from an EMBL/GenBank/DDBJ whole genome shotgun (WGS) entry which is preliminary data.</text>
</comment>
<evidence type="ECO:0000313" key="2">
    <source>
        <dbReference type="Proteomes" id="UP001519460"/>
    </source>
</evidence>
<protein>
    <submittedName>
        <fullName evidence="1">Uncharacterized protein</fullName>
    </submittedName>
</protein>
<keyword evidence="2" id="KW-1185">Reference proteome</keyword>
<dbReference type="AlphaFoldDB" id="A0ABD0LCK1"/>
<proteinExistence type="predicted"/>
<organism evidence="1 2">
    <name type="scientific">Batillaria attramentaria</name>
    <dbReference type="NCBI Taxonomy" id="370345"/>
    <lineage>
        <taxon>Eukaryota</taxon>
        <taxon>Metazoa</taxon>
        <taxon>Spiralia</taxon>
        <taxon>Lophotrochozoa</taxon>
        <taxon>Mollusca</taxon>
        <taxon>Gastropoda</taxon>
        <taxon>Caenogastropoda</taxon>
        <taxon>Sorbeoconcha</taxon>
        <taxon>Cerithioidea</taxon>
        <taxon>Batillariidae</taxon>
        <taxon>Batillaria</taxon>
    </lineage>
</organism>
<gene>
    <name evidence="1" type="ORF">BaRGS_00012114</name>
</gene>
<sequence>TGGVPDNDCSGACGVKIGFLTGSQGTVRGCGVVGHVSPQGGPYKHPHVPLACRFVTNTDACQPTGGTLNTLPPAYITLSGCRPARIVCPSPSPAERLSNDLCLSLSSVCL</sequence>
<dbReference type="Proteomes" id="UP001519460">
    <property type="component" value="Unassembled WGS sequence"/>
</dbReference>